<keyword evidence="3" id="KW-0804">Transcription</keyword>
<reference evidence="5 6" key="1">
    <citation type="submission" date="2018-06" db="EMBL/GenBank/DDBJ databases">
        <title>Genomic Encyclopedia of Archaeal and Bacterial Type Strains, Phase II (KMG-II): from individual species to whole genera.</title>
        <authorList>
            <person name="Goeker M."/>
        </authorList>
    </citation>
    <scope>NUCLEOTIDE SEQUENCE [LARGE SCALE GENOMIC DNA]</scope>
    <source>
        <strain evidence="5 6">DSM 12408</strain>
    </source>
</reference>
<accession>A0A1A7R2Y2</accession>
<evidence type="ECO:0000313" key="5">
    <source>
        <dbReference type="EMBL" id="RAJ25673.1"/>
    </source>
</evidence>
<dbReference type="Pfam" id="PF12833">
    <property type="entry name" value="HTH_18"/>
    <property type="match status" value="1"/>
</dbReference>
<evidence type="ECO:0000256" key="3">
    <source>
        <dbReference type="ARBA" id="ARBA00023163"/>
    </source>
</evidence>
<dbReference type="InterPro" id="IPR009057">
    <property type="entry name" value="Homeodomain-like_sf"/>
</dbReference>
<gene>
    <name evidence="5" type="ORF">LX77_01088</name>
</gene>
<sequence>MITTSEILPSSELAPFVRCYSYLEFDTNGKNMEKPWRAAHEMTMVFFFKAKPIKLIDWQTEQIVKTGTYCDVTGLATRYLGMATFNGVYSFFEICFKPNGFNKIFGLPPNSFTNHIIAAEDIFNKTISYLFEQLCTAKNLSERGLLTDTFLLGWLRKQKSSNHTDAISFIIDLVLKRTEPTNVVQLANYANMGLRNFERHFLEEVGMPPKLFCSVTRFNHAFEIKLKYPQKDWTSIAHECGYFDQMHLVKDFKRFSGNSPVSFIKQTPLAEREYISPLGT</sequence>
<protein>
    <submittedName>
        <fullName evidence="5">AraC-like DNA-binding protein</fullName>
    </submittedName>
</protein>
<dbReference type="GO" id="GO:0003700">
    <property type="term" value="F:DNA-binding transcription factor activity"/>
    <property type="evidence" value="ECO:0007669"/>
    <property type="project" value="InterPro"/>
</dbReference>
<proteinExistence type="predicted"/>
<name>A0A1A7R2Y2_9FLAO</name>
<keyword evidence="1" id="KW-0805">Transcription regulation</keyword>
<dbReference type="InterPro" id="IPR050204">
    <property type="entry name" value="AraC_XylS_family_regulators"/>
</dbReference>
<dbReference type="PANTHER" id="PTHR46796:SF13">
    <property type="entry name" value="HTH-TYPE TRANSCRIPTIONAL ACTIVATOR RHAS"/>
    <property type="match status" value="1"/>
</dbReference>
<dbReference type="GO" id="GO:0043565">
    <property type="term" value="F:sequence-specific DNA binding"/>
    <property type="evidence" value="ECO:0007669"/>
    <property type="project" value="InterPro"/>
</dbReference>
<dbReference type="SMART" id="SM00342">
    <property type="entry name" value="HTH_ARAC"/>
    <property type="match status" value="1"/>
</dbReference>
<keyword evidence="2 5" id="KW-0238">DNA-binding</keyword>
<dbReference type="PROSITE" id="PS01124">
    <property type="entry name" value="HTH_ARAC_FAMILY_2"/>
    <property type="match status" value="1"/>
</dbReference>
<dbReference type="InterPro" id="IPR046532">
    <property type="entry name" value="DUF6597"/>
</dbReference>
<dbReference type="EMBL" id="QLLQ01000003">
    <property type="protein sequence ID" value="RAJ25673.1"/>
    <property type="molecule type" value="Genomic_DNA"/>
</dbReference>
<dbReference type="SUPFAM" id="SSF46689">
    <property type="entry name" value="Homeodomain-like"/>
    <property type="match status" value="1"/>
</dbReference>
<dbReference type="OrthoDB" id="511992at2"/>
<organism evidence="5 6">
    <name type="scientific">Gelidibacter algens</name>
    <dbReference type="NCBI Taxonomy" id="49280"/>
    <lineage>
        <taxon>Bacteria</taxon>
        <taxon>Pseudomonadati</taxon>
        <taxon>Bacteroidota</taxon>
        <taxon>Flavobacteriia</taxon>
        <taxon>Flavobacteriales</taxon>
        <taxon>Flavobacteriaceae</taxon>
        <taxon>Gelidibacter</taxon>
    </lineage>
</organism>
<evidence type="ECO:0000256" key="1">
    <source>
        <dbReference type="ARBA" id="ARBA00023015"/>
    </source>
</evidence>
<dbReference type="RefSeq" id="WP_066430881.1">
    <property type="nucleotide sequence ID" value="NZ_LZRN01000005.1"/>
</dbReference>
<keyword evidence="6" id="KW-1185">Reference proteome</keyword>
<dbReference type="Gene3D" id="1.10.10.60">
    <property type="entry name" value="Homeodomain-like"/>
    <property type="match status" value="1"/>
</dbReference>
<evidence type="ECO:0000256" key="2">
    <source>
        <dbReference type="ARBA" id="ARBA00023125"/>
    </source>
</evidence>
<comment type="caution">
    <text evidence="5">The sequence shown here is derived from an EMBL/GenBank/DDBJ whole genome shotgun (WGS) entry which is preliminary data.</text>
</comment>
<dbReference type="STRING" id="49280.A9996_03395"/>
<dbReference type="Pfam" id="PF20240">
    <property type="entry name" value="DUF6597"/>
    <property type="match status" value="1"/>
</dbReference>
<evidence type="ECO:0000313" key="6">
    <source>
        <dbReference type="Proteomes" id="UP000248987"/>
    </source>
</evidence>
<feature type="domain" description="HTH araC/xylS-type" evidence="4">
    <location>
        <begin position="165"/>
        <end position="266"/>
    </location>
</feature>
<dbReference type="PANTHER" id="PTHR46796">
    <property type="entry name" value="HTH-TYPE TRANSCRIPTIONAL ACTIVATOR RHAS-RELATED"/>
    <property type="match status" value="1"/>
</dbReference>
<dbReference type="InterPro" id="IPR018060">
    <property type="entry name" value="HTH_AraC"/>
</dbReference>
<dbReference type="Proteomes" id="UP000248987">
    <property type="component" value="Unassembled WGS sequence"/>
</dbReference>
<dbReference type="AlphaFoldDB" id="A0A1A7R2Y2"/>
<evidence type="ECO:0000259" key="4">
    <source>
        <dbReference type="PROSITE" id="PS01124"/>
    </source>
</evidence>